<accession>A0A2G9ZLS3</accession>
<proteinExistence type="predicted"/>
<dbReference type="EMBL" id="PCSD01000009">
    <property type="protein sequence ID" value="PIP34125.1"/>
    <property type="molecule type" value="Genomic_DNA"/>
</dbReference>
<feature type="compositionally biased region" description="Basic and acidic residues" evidence="1">
    <location>
        <begin position="59"/>
        <end position="76"/>
    </location>
</feature>
<comment type="caution">
    <text evidence="2">The sequence shown here is derived from an EMBL/GenBank/DDBJ whole genome shotgun (WGS) entry which is preliminary data.</text>
</comment>
<evidence type="ECO:0000256" key="1">
    <source>
        <dbReference type="SAM" id="MobiDB-lite"/>
    </source>
</evidence>
<evidence type="ECO:0008006" key="4">
    <source>
        <dbReference type="Google" id="ProtNLM"/>
    </source>
</evidence>
<organism evidence="2 3">
    <name type="scientific">Candidatus Falkowbacteria bacterium CG23_combo_of_CG06-09_8_20_14_all_49_15</name>
    <dbReference type="NCBI Taxonomy" id="1974572"/>
    <lineage>
        <taxon>Bacteria</taxon>
        <taxon>Candidatus Falkowiibacteriota</taxon>
    </lineage>
</organism>
<evidence type="ECO:0000313" key="3">
    <source>
        <dbReference type="Proteomes" id="UP000230729"/>
    </source>
</evidence>
<dbReference type="Gene3D" id="6.20.120.50">
    <property type="match status" value="1"/>
</dbReference>
<protein>
    <recommendedName>
        <fullName evidence="4">DUF3006 domain-containing protein</fullName>
    </recommendedName>
</protein>
<reference evidence="2 3" key="1">
    <citation type="submission" date="2017-09" db="EMBL/GenBank/DDBJ databases">
        <title>Depth-based differentiation of microbial function through sediment-hosted aquifers and enrichment of novel symbionts in the deep terrestrial subsurface.</title>
        <authorList>
            <person name="Probst A.J."/>
            <person name="Ladd B."/>
            <person name="Jarett J.K."/>
            <person name="Geller-Mcgrath D.E."/>
            <person name="Sieber C.M."/>
            <person name="Emerson J.B."/>
            <person name="Anantharaman K."/>
            <person name="Thomas B.C."/>
            <person name="Malmstrom R."/>
            <person name="Stieglmeier M."/>
            <person name="Klingl A."/>
            <person name="Woyke T."/>
            <person name="Ryan C.M."/>
            <person name="Banfield J.F."/>
        </authorList>
    </citation>
    <scope>NUCLEOTIDE SEQUENCE [LARGE SCALE GENOMIC DNA]</scope>
    <source>
        <strain evidence="2">CG23_combo_of_CG06-09_8_20_14_all_49_15</strain>
    </source>
</reference>
<name>A0A2G9ZLS3_9BACT</name>
<dbReference type="Proteomes" id="UP000230729">
    <property type="component" value="Unassembled WGS sequence"/>
</dbReference>
<sequence>MIKIMEILAILDRREGSFAVLILPDKNSVSWPLAWLPPDSREGEIFTITIARQGEEEEEKRRQSAKDILNEILSRE</sequence>
<gene>
    <name evidence="2" type="ORF">COX22_00590</name>
</gene>
<feature type="region of interest" description="Disordered" evidence="1">
    <location>
        <begin position="55"/>
        <end position="76"/>
    </location>
</feature>
<dbReference type="Pfam" id="PF11213">
    <property type="entry name" value="DUF3006"/>
    <property type="match status" value="1"/>
</dbReference>
<evidence type="ECO:0000313" key="2">
    <source>
        <dbReference type="EMBL" id="PIP34125.1"/>
    </source>
</evidence>
<dbReference type="InterPro" id="IPR021377">
    <property type="entry name" value="DUF3006"/>
</dbReference>
<dbReference type="AlphaFoldDB" id="A0A2G9ZLS3"/>